<accession>A0A7W8EL92</accession>
<dbReference type="RefSeq" id="WP_184976166.1">
    <property type="nucleotide sequence ID" value="NZ_JACHIN010000030.1"/>
</dbReference>
<evidence type="ECO:0000313" key="2">
    <source>
        <dbReference type="Proteomes" id="UP000568380"/>
    </source>
</evidence>
<evidence type="ECO:0000313" key="1">
    <source>
        <dbReference type="EMBL" id="MBB5085060.1"/>
    </source>
</evidence>
<comment type="caution">
    <text evidence="1">The sequence shown here is derived from an EMBL/GenBank/DDBJ whole genome shotgun (WGS) entry which is preliminary data.</text>
</comment>
<reference evidence="1 2" key="1">
    <citation type="submission" date="2020-08" db="EMBL/GenBank/DDBJ databases">
        <title>Genomic Encyclopedia of Type Strains, Phase IV (KMG-IV): sequencing the most valuable type-strain genomes for metagenomic binning, comparative biology and taxonomic classification.</title>
        <authorList>
            <person name="Goeker M."/>
        </authorList>
    </citation>
    <scope>NUCLEOTIDE SEQUENCE [LARGE SCALE GENOMIC DNA]</scope>
    <source>
        <strain evidence="1 2">DSM 45385</strain>
    </source>
</reference>
<dbReference type="AlphaFoldDB" id="A0A7W8EL92"/>
<protein>
    <submittedName>
        <fullName evidence="1">Uncharacterized protein</fullName>
    </submittedName>
</protein>
<dbReference type="EMBL" id="JACHIN010000030">
    <property type="protein sequence ID" value="MBB5085060.1"/>
    <property type="molecule type" value="Genomic_DNA"/>
</dbReference>
<dbReference type="Proteomes" id="UP000568380">
    <property type="component" value="Unassembled WGS sequence"/>
</dbReference>
<sequence>MTDSHDTDSSTVETHRGWAEWELNEALGYDPDLATAVDQAQFDTRMRVAELAARLAQVDALERIAGTLDQVLNELRSQRRAGSPS</sequence>
<organism evidence="1 2">
    <name type="scientific">Nonomuraea endophytica</name>
    <dbReference type="NCBI Taxonomy" id="714136"/>
    <lineage>
        <taxon>Bacteria</taxon>
        <taxon>Bacillati</taxon>
        <taxon>Actinomycetota</taxon>
        <taxon>Actinomycetes</taxon>
        <taxon>Streptosporangiales</taxon>
        <taxon>Streptosporangiaceae</taxon>
        <taxon>Nonomuraea</taxon>
    </lineage>
</organism>
<proteinExistence type="predicted"/>
<keyword evidence="2" id="KW-1185">Reference proteome</keyword>
<name>A0A7W8EL92_9ACTN</name>
<gene>
    <name evidence="1" type="ORF">HNR40_010573</name>
</gene>